<keyword evidence="9 18" id="KW-1133">Transmembrane helix</keyword>
<dbReference type="SUPFAM" id="SSF63380">
    <property type="entry name" value="Riboflavin synthase domain-like"/>
    <property type="match status" value="1"/>
</dbReference>
<evidence type="ECO:0000313" key="20">
    <source>
        <dbReference type="EMBL" id="OBZ85010.1"/>
    </source>
</evidence>
<evidence type="ECO:0000256" key="4">
    <source>
        <dbReference type="ARBA" id="ARBA00006105"/>
    </source>
</evidence>
<evidence type="ECO:0000256" key="11">
    <source>
        <dbReference type="ARBA" id="ARBA00023027"/>
    </source>
</evidence>
<keyword evidence="6 18" id="KW-0812">Transmembrane</keyword>
<dbReference type="EC" id="1.6.2.2" evidence="17"/>
<comment type="subcellular location">
    <subcellularLocation>
        <location evidence="2">Mitochondrion outer membrane</location>
    </subcellularLocation>
</comment>
<evidence type="ECO:0000256" key="7">
    <source>
        <dbReference type="ARBA" id="ARBA00022787"/>
    </source>
</evidence>
<dbReference type="GO" id="GO:0090524">
    <property type="term" value="F:cytochrome-b5 reductase activity, acting on NADH"/>
    <property type="evidence" value="ECO:0007669"/>
    <property type="project" value="UniProtKB-EC"/>
</dbReference>
<feature type="transmembrane region" description="Helical" evidence="18">
    <location>
        <begin position="6"/>
        <end position="25"/>
    </location>
</feature>
<dbReference type="InterPro" id="IPR039261">
    <property type="entry name" value="FNR_nucleotide-bd"/>
</dbReference>
<evidence type="ECO:0000256" key="15">
    <source>
        <dbReference type="ARBA" id="ARBA00049138"/>
    </source>
</evidence>
<evidence type="ECO:0000256" key="3">
    <source>
        <dbReference type="ARBA" id="ARBA00005156"/>
    </source>
</evidence>
<dbReference type="PROSITE" id="PS51384">
    <property type="entry name" value="FAD_FR"/>
    <property type="match status" value="1"/>
</dbReference>
<comment type="caution">
    <text evidence="20">The sequence shown here is derived from an EMBL/GenBank/DDBJ whole genome shotgun (WGS) entry which is preliminary data.</text>
</comment>
<dbReference type="Gene3D" id="2.40.30.10">
    <property type="entry name" value="Translation factors"/>
    <property type="match status" value="1"/>
</dbReference>
<reference evidence="20 21" key="1">
    <citation type="submission" date="2016-03" db="EMBL/GenBank/DDBJ databases">
        <title>Choanephora cucurbitarum.</title>
        <authorList>
            <person name="Min B."/>
            <person name="Park H."/>
            <person name="Park J.-H."/>
            <person name="Shin H.-D."/>
            <person name="Choi I.-G."/>
        </authorList>
    </citation>
    <scope>NUCLEOTIDE SEQUENCE [LARGE SCALE GENOMIC DNA]</scope>
    <source>
        <strain evidence="20 21">KUS-F28377</strain>
    </source>
</reference>
<dbReference type="FunCoup" id="A0A1C7N798">
    <property type="interactions" value="160"/>
</dbReference>
<proteinExistence type="inferred from homology"/>
<dbReference type="GO" id="GO:0005741">
    <property type="term" value="C:mitochondrial outer membrane"/>
    <property type="evidence" value="ECO:0007669"/>
    <property type="project" value="UniProtKB-SubCell"/>
</dbReference>
<keyword evidence="11 17" id="KW-0520">NAD</keyword>
<accession>A0A1C7N798</accession>
<dbReference type="Pfam" id="PF00970">
    <property type="entry name" value="FAD_binding_6"/>
    <property type="match status" value="1"/>
</dbReference>
<dbReference type="Proteomes" id="UP000093000">
    <property type="component" value="Unassembled WGS sequence"/>
</dbReference>
<dbReference type="CDD" id="cd06183">
    <property type="entry name" value="cyt_b5_reduct_like"/>
    <property type="match status" value="1"/>
</dbReference>
<evidence type="ECO:0000256" key="1">
    <source>
        <dbReference type="ARBA" id="ARBA00001974"/>
    </source>
</evidence>
<evidence type="ECO:0000256" key="16">
    <source>
        <dbReference type="PIRSR" id="PIRSR601834-1"/>
    </source>
</evidence>
<keyword evidence="10 17" id="KW-0560">Oxidoreductase</keyword>
<dbReference type="Gene3D" id="3.40.50.80">
    <property type="entry name" value="Nucleotide-binding domain of ferredoxin-NADP reductase (FNR) module"/>
    <property type="match status" value="1"/>
</dbReference>
<dbReference type="AlphaFoldDB" id="A0A1C7N798"/>
<dbReference type="PRINTS" id="PR00371">
    <property type="entry name" value="FPNCR"/>
</dbReference>
<protein>
    <recommendedName>
        <fullName evidence="17">NADH-cytochrome b5 reductase</fullName>
        <ecNumber evidence="17">1.6.2.2</ecNumber>
    </recommendedName>
</protein>
<evidence type="ECO:0000256" key="2">
    <source>
        <dbReference type="ARBA" id="ARBA00004294"/>
    </source>
</evidence>
<dbReference type="InterPro" id="IPR001834">
    <property type="entry name" value="CBR-like"/>
</dbReference>
<evidence type="ECO:0000256" key="13">
    <source>
        <dbReference type="ARBA" id="ARBA00023136"/>
    </source>
</evidence>
<dbReference type="FunFam" id="2.40.30.10:FF:000032">
    <property type="entry name" value="NADH-cytochrome b5 reductase"/>
    <property type="match status" value="1"/>
</dbReference>
<feature type="binding site" evidence="16">
    <location>
        <position position="89"/>
    </location>
    <ligand>
        <name>FAD</name>
        <dbReference type="ChEBI" id="CHEBI:57692"/>
    </ligand>
</feature>
<comment type="similarity">
    <text evidence="4 17">Belongs to the flavoprotein pyridine nucleotide cytochrome reductase family.</text>
</comment>
<evidence type="ECO:0000256" key="14">
    <source>
        <dbReference type="ARBA" id="ARBA00047682"/>
    </source>
</evidence>
<dbReference type="OrthoDB" id="432685at2759"/>
<name>A0A1C7N798_9FUNG</name>
<dbReference type="PANTHER" id="PTHR19370:SF184">
    <property type="entry name" value="NADH-CYTOCHROME B5 REDUCTASE-LIKE"/>
    <property type="match status" value="1"/>
</dbReference>
<keyword evidence="7" id="KW-1000">Mitochondrion outer membrane</keyword>
<dbReference type="InterPro" id="IPR001709">
    <property type="entry name" value="Flavoprot_Pyr_Nucl_cyt_Rdtase"/>
</dbReference>
<keyword evidence="12" id="KW-0496">Mitochondrion</keyword>
<keyword evidence="5 16" id="KW-0285">Flavoprotein</keyword>
<dbReference type="Pfam" id="PF00175">
    <property type="entry name" value="NAD_binding_1"/>
    <property type="match status" value="1"/>
</dbReference>
<keyword evidence="13 18" id="KW-0472">Membrane</keyword>
<evidence type="ECO:0000256" key="17">
    <source>
        <dbReference type="RuleBase" id="RU361226"/>
    </source>
</evidence>
<feature type="binding site" evidence="16">
    <location>
        <position position="104"/>
    </location>
    <ligand>
        <name>FAD</name>
        <dbReference type="ChEBI" id="CHEBI:57692"/>
    </ligand>
</feature>
<evidence type="ECO:0000256" key="5">
    <source>
        <dbReference type="ARBA" id="ARBA00022630"/>
    </source>
</evidence>
<feature type="binding site" evidence="16">
    <location>
        <position position="155"/>
    </location>
    <ligand>
        <name>FAD</name>
        <dbReference type="ChEBI" id="CHEBI:57692"/>
    </ligand>
</feature>
<evidence type="ECO:0000256" key="6">
    <source>
        <dbReference type="ARBA" id="ARBA00022692"/>
    </source>
</evidence>
<keyword evidence="8 16" id="KW-0274">FAD</keyword>
<dbReference type="InterPro" id="IPR017938">
    <property type="entry name" value="Riboflavin_synthase-like_b-brl"/>
</dbReference>
<comment type="catalytic activity">
    <reaction evidence="15">
        <text>2 Fe(3+)-[Dph3] + NADH = 2 Fe(2+)-[Dph3] + NAD(+) + H(+)</text>
        <dbReference type="Rhea" id="RHEA:71231"/>
        <dbReference type="Rhea" id="RHEA-COMP:18002"/>
        <dbReference type="Rhea" id="RHEA-COMP:18003"/>
        <dbReference type="ChEBI" id="CHEBI:15378"/>
        <dbReference type="ChEBI" id="CHEBI:29033"/>
        <dbReference type="ChEBI" id="CHEBI:29034"/>
        <dbReference type="ChEBI" id="CHEBI:57540"/>
        <dbReference type="ChEBI" id="CHEBI:57945"/>
        <dbReference type="ChEBI" id="CHEBI:83228"/>
    </reaction>
    <physiologicalReaction direction="left-to-right" evidence="15">
        <dbReference type="Rhea" id="RHEA:71232"/>
    </physiologicalReaction>
</comment>
<evidence type="ECO:0000256" key="9">
    <source>
        <dbReference type="ARBA" id="ARBA00022989"/>
    </source>
</evidence>
<comment type="catalytic activity">
    <reaction evidence="14 17">
        <text>2 Fe(III)-[cytochrome b5] + NADH = 2 Fe(II)-[cytochrome b5] + NAD(+) + H(+)</text>
        <dbReference type="Rhea" id="RHEA:46680"/>
        <dbReference type="Rhea" id="RHEA-COMP:10438"/>
        <dbReference type="Rhea" id="RHEA-COMP:10439"/>
        <dbReference type="ChEBI" id="CHEBI:15378"/>
        <dbReference type="ChEBI" id="CHEBI:29033"/>
        <dbReference type="ChEBI" id="CHEBI:29034"/>
        <dbReference type="ChEBI" id="CHEBI:57540"/>
        <dbReference type="ChEBI" id="CHEBI:57945"/>
        <dbReference type="EC" id="1.6.2.2"/>
    </reaction>
</comment>
<dbReference type="EMBL" id="LUGH01000443">
    <property type="protein sequence ID" value="OBZ85010.1"/>
    <property type="molecule type" value="Genomic_DNA"/>
</dbReference>
<feature type="binding site" evidence="16">
    <location>
        <position position="87"/>
    </location>
    <ligand>
        <name>FAD</name>
        <dbReference type="ChEBI" id="CHEBI:57692"/>
    </ligand>
</feature>
<dbReference type="InterPro" id="IPR001433">
    <property type="entry name" value="OxRdtase_FAD/NAD-bd"/>
</dbReference>
<sequence>MDSVQSVLPYLVPVVVATASAYFFMNKKNEVLDAKVFKKFKLAEKIVISHNTAIYRFALPRKDSVLGLPIGQHVSVMAEINGKQISRSYTPTSSDDDRGHFDLLVKSYPNGNISRLFNELKVGDEMSVRGPKGNFTYTPNMCRAIGMIAGGTGITPMLQIIRAICKNPNDKTKVNLIFGNVSEEDILLREELDELAKNNENLTVYHVLNNPPANWTQGSGFVTADMIREQCPAPASDIKILLCGPLPMVKAMTENLTELGYDKPRAISQLGDQVFKF</sequence>
<evidence type="ECO:0000256" key="10">
    <source>
        <dbReference type="ARBA" id="ARBA00023002"/>
    </source>
</evidence>
<dbReference type="PANTHER" id="PTHR19370">
    <property type="entry name" value="NADH-CYTOCHROME B5 REDUCTASE"/>
    <property type="match status" value="1"/>
</dbReference>
<feature type="binding site" evidence="16">
    <location>
        <position position="106"/>
    </location>
    <ligand>
        <name>FAD</name>
        <dbReference type="ChEBI" id="CHEBI:57692"/>
    </ligand>
</feature>
<dbReference type="InParanoid" id="A0A1C7N798"/>
<dbReference type="STRING" id="101091.A0A1C7N798"/>
<feature type="binding site" evidence="16">
    <location>
        <position position="113"/>
    </location>
    <ligand>
        <name>FAD</name>
        <dbReference type="ChEBI" id="CHEBI:57692"/>
    </ligand>
</feature>
<organism evidence="20 21">
    <name type="scientific">Choanephora cucurbitarum</name>
    <dbReference type="NCBI Taxonomy" id="101091"/>
    <lineage>
        <taxon>Eukaryota</taxon>
        <taxon>Fungi</taxon>
        <taxon>Fungi incertae sedis</taxon>
        <taxon>Mucoromycota</taxon>
        <taxon>Mucoromycotina</taxon>
        <taxon>Mucoromycetes</taxon>
        <taxon>Mucorales</taxon>
        <taxon>Mucorineae</taxon>
        <taxon>Choanephoraceae</taxon>
        <taxon>Choanephoroideae</taxon>
        <taxon>Choanephora</taxon>
    </lineage>
</organism>
<evidence type="ECO:0000313" key="21">
    <source>
        <dbReference type="Proteomes" id="UP000093000"/>
    </source>
</evidence>
<evidence type="ECO:0000256" key="12">
    <source>
        <dbReference type="ARBA" id="ARBA00023128"/>
    </source>
</evidence>
<dbReference type="PRINTS" id="PR00406">
    <property type="entry name" value="CYTB5RDTASE"/>
</dbReference>
<gene>
    <name evidence="20" type="primary">CBR1_3</name>
    <name evidence="20" type="ORF">A0J61_06938</name>
</gene>
<evidence type="ECO:0000256" key="18">
    <source>
        <dbReference type="SAM" id="Phobius"/>
    </source>
</evidence>
<feature type="binding site" evidence="16">
    <location>
        <position position="114"/>
    </location>
    <ligand>
        <name>FAD</name>
        <dbReference type="ChEBI" id="CHEBI:57692"/>
    </ligand>
</feature>
<comment type="cofactor">
    <cofactor evidence="1 16 17">
        <name>FAD</name>
        <dbReference type="ChEBI" id="CHEBI:57692"/>
    </cofactor>
</comment>
<keyword evidence="21" id="KW-1185">Reference proteome</keyword>
<dbReference type="SUPFAM" id="SSF52343">
    <property type="entry name" value="Ferredoxin reductase-like, C-terminal NADP-linked domain"/>
    <property type="match status" value="1"/>
</dbReference>
<evidence type="ECO:0000259" key="19">
    <source>
        <dbReference type="PROSITE" id="PS51384"/>
    </source>
</evidence>
<dbReference type="FunFam" id="3.40.50.80:FF:000019">
    <property type="entry name" value="NADH-cytochrome b5 reductase"/>
    <property type="match status" value="1"/>
</dbReference>
<dbReference type="InterPro" id="IPR017927">
    <property type="entry name" value="FAD-bd_FR_type"/>
</dbReference>
<dbReference type="InterPro" id="IPR008333">
    <property type="entry name" value="Cbr1-like_FAD-bd_dom"/>
</dbReference>
<feature type="domain" description="FAD-binding FR-type" evidence="19">
    <location>
        <begin position="35"/>
        <end position="138"/>
    </location>
</feature>
<comment type="pathway">
    <text evidence="3">Protein modification; peptidyl-diphthamide biosynthesis.</text>
</comment>
<evidence type="ECO:0000256" key="8">
    <source>
        <dbReference type="ARBA" id="ARBA00022827"/>
    </source>
</evidence>